<dbReference type="InterPro" id="IPR018490">
    <property type="entry name" value="cNMP-bd_dom_sf"/>
</dbReference>
<accession>A0A2P8DVL0</accession>
<dbReference type="Gene3D" id="2.60.120.10">
    <property type="entry name" value="Jelly Rolls"/>
    <property type="match status" value="1"/>
</dbReference>
<dbReference type="SUPFAM" id="SSF51206">
    <property type="entry name" value="cAMP-binding domain-like"/>
    <property type="match status" value="1"/>
</dbReference>
<dbReference type="EMBL" id="PYGF01000014">
    <property type="protein sequence ID" value="PSL01249.1"/>
    <property type="molecule type" value="Genomic_DNA"/>
</dbReference>
<proteinExistence type="predicted"/>
<evidence type="ECO:0000313" key="2">
    <source>
        <dbReference type="Proteomes" id="UP000240708"/>
    </source>
</evidence>
<name>A0A2P8DVL0_9BACT</name>
<protein>
    <submittedName>
        <fullName evidence="1">CRP-like cAMP-binding protein</fullName>
    </submittedName>
</protein>
<comment type="caution">
    <text evidence="1">The sequence shown here is derived from an EMBL/GenBank/DDBJ whole genome shotgun (WGS) entry which is preliminary data.</text>
</comment>
<dbReference type="Proteomes" id="UP000240708">
    <property type="component" value="Unassembled WGS sequence"/>
</dbReference>
<organism evidence="1 2">
    <name type="scientific">Cecembia rubra</name>
    <dbReference type="NCBI Taxonomy" id="1485585"/>
    <lineage>
        <taxon>Bacteria</taxon>
        <taxon>Pseudomonadati</taxon>
        <taxon>Bacteroidota</taxon>
        <taxon>Cytophagia</taxon>
        <taxon>Cytophagales</taxon>
        <taxon>Cyclobacteriaceae</taxon>
        <taxon>Cecembia</taxon>
    </lineage>
</organism>
<dbReference type="AlphaFoldDB" id="A0A2P8DVL0"/>
<reference evidence="1 2" key="1">
    <citation type="submission" date="2018-03" db="EMBL/GenBank/DDBJ databases">
        <title>Genomic Encyclopedia of Archaeal and Bacterial Type Strains, Phase II (KMG-II): from individual species to whole genera.</title>
        <authorList>
            <person name="Goeker M."/>
        </authorList>
    </citation>
    <scope>NUCLEOTIDE SEQUENCE [LARGE SCALE GENOMIC DNA]</scope>
    <source>
        <strain evidence="1 2">DSM 28057</strain>
    </source>
</reference>
<sequence length="179" mass="21242">MDPLCRFMMEYALPVNFKKEESIKMPGNKEMIYFINKGQAIAYSQSNQFQSWVRLIGPNSFFYDFQIDTEHRFQLLKWEALSPLEILAIPFHALQSNMNNFPNQWGKFISHLHQVDHERIEQMANLTSLKNQEKVDYMENNLPQIFIQTKYEHLAKFLGMSRESLNRIISKKNNCPSIF</sequence>
<evidence type="ECO:0000313" key="1">
    <source>
        <dbReference type="EMBL" id="PSL01249.1"/>
    </source>
</evidence>
<keyword evidence="2" id="KW-1185">Reference proteome</keyword>
<dbReference type="InterPro" id="IPR014710">
    <property type="entry name" value="RmlC-like_jellyroll"/>
</dbReference>
<gene>
    <name evidence="1" type="ORF">CLV48_11451</name>
</gene>